<feature type="transmembrane region" description="Helical" evidence="1">
    <location>
        <begin position="36"/>
        <end position="53"/>
    </location>
</feature>
<accession>A0ABS2ELR0</accession>
<sequence length="408" mass="46787">MKIHIKIDTLKCIGISMLLFMFLYEITLKGSPSILSSRKVAFAIIICCFLLYNKSLVKNYSISSAYWGIFLITIAVIIHELILLMVFSIQSEYMILPRLIYFLLYSVFASFLWGNFYKSTDQLMISFVFVGIIQSFIVYGQLLSGAFRNFLNNYFQQVGNVEFLREQRATGLGAEAAALSITLFISLIACSYFILCYNNYKYIVAYVFILSATLSVARTGFYCGVLLGIYNLFRIIMKKGSFLQVIKTLFYLALILAVLIFFVGKYGDIERIQWILNWATKIFSQGSQEDSISRFMNMEVPPLDVSTYWGTGVFRGIGWNGINFQNDGGYFQNYFAMGLIWSILFYGILFVIILKTIFKIKNIEVKLLMLIFAAVLMVVEIKEPFVLKYVSVFSIMLMLNVILKKKEG</sequence>
<evidence type="ECO:0000256" key="1">
    <source>
        <dbReference type="SAM" id="Phobius"/>
    </source>
</evidence>
<dbReference type="EMBL" id="JACJKH010000041">
    <property type="protein sequence ID" value="MBM6745582.1"/>
    <property type="molecule type" value="Genomic_DNA"/>
</dbReference>
<feature type="transmembrane region" description="Helical" evidence="1">
    <location>
        <begin position="123"/>
        <end position="151"/>
    </location>
</feature>
<feature type="transmembrane region" description="Helical" evidence="1">
    <location>
        <begin position="206"/>
        <end position="233"/>
    </location>
</feature>
<proteinExistence type="predicted"/>
<evidence type="ECO:0000313" key="3">
    <source>
        <dbReference type="Proteomes" id="UP000775686"/>
    </source>
</evidence>
<gene>
    <name evidence="2" type="ORF">H6A32_15025</name>
</gene>
<feature type="transmembrane region" description="Helical" evidence="1">
    <location>
        <begin position="65"/>
        <end position="87"/>
    </location>
</feature>
<dbReference type="Proteomes" id="UP000775686">
    <property type="component" value="Unassembled WGS sequence"/>
</dbReference>
<protein>
    <recommendedName>
        <fullName evidence="4">O-antigen ligase domain-containing protein</fullName>
    </recommendedName>
</protein>
<feature type="transmembrane region" description="Helical" evidence="1">
    <location>
        <begin position="245"/>
        <end position="264"/>
    </location>
</feature>
<name>A0ABS2ELR0_9FIRM</name>
<evidence type="ECO:0008006" key="4">
    <source>
        <dbReference type="Google" id="ProtNLM"/>
    </source>
</evidence>
<reference evidence="2 3" key="1">
    <citation type="journal article" date="2021" name="Sci. Rep.">
        <title>The distribution of antibiotic resistance genes in chicken gut microbiota commensals.</title>
        <authorList>
            <person name="Juricova H."/>
            <person name="Matiasovicova J."/>
            <person name="Kubasova T."/>
            <person name="Cejkova D."/>
            <person name="Rychlik I."/>
        </authorList>
    </citation>
    <scope>NUCLEOTIDE SEQUENCE [LARGE SCALE GENOMIC DNA]</scope>
    <source>
        <strain evidence="2 3">An770</strain>
    </source>
</reference>
<feature type="transmembrane region" description="Helical" evidence="1">
    <location>
        <begin position="334"/>
        <end position="354"/>
    </location>
</feature>
<evidence type="ECO:0000313" key="2">
    <source>
        <dbReference type="EMBL" id="MBM6745582.1"/>
    </source>
</evidence>
<keyword evidence="3" id="KW-1185">Reference proteome</keyword>
<feature type="transmembrane region" description="Helical" evidence="1">
    <location>
        <begin position="6"/>
        <end position="24"/>
    </location>
</feature>
<feature type="transmembrane region" description="Helical" evidence="1">
    <location>
        <begin position="99"/>
        <end position="117"/>
    </location>
</feature>
<feature type="transmembrane region" description="Helical" evidence="1">
    <location>
        <begin position="172"/>
        <end position="194"/>
    </location>
</feature>
<keyword evidence="1" id="KW-0472">Membrane</keyword>
<comment type="caution">
    <text evidence="2">The sequence shown here is derived from an EMBL/GenBank/DDBJ whole genome shotgun (WGS) entry which is preliminary data.</text>
</comment>
<keyword evidence="1" id="KW-1133">Transmembrane helix</keyword>
<feature type="transmembrane region" description="Helical" evidence="1">
    <location>
        <begin position="385"/>
        <end position="403"/>
    </location>
</feature>
<keyword evidence="1" id="KW-0812">Transmembrane</keyword>
<feature type="transmembrane region" description="Helical" evidence="1">
    <location>
        <begin position="363"/>
        <end position="379"/>
    </location>
</feature>
<organism evidence="2 3">
    <name type="scientific">Drancourtella massiliensis</name>
    <dbReference type="NCBI Taxonomy" id="1632013"/>
    <lineage>
        <taxon>Bacteria</taxon>
        <taxon>Bacillati</taxon>
        <taxon>Bacillota</taxon>
        <taxon>Clostridia</taxon>
        <taxon>Eubacteriales</taxon>
        <taxon>Oscillospiraceae</taxon>
        <taxon>Drancourtella</taxon>
    </lineage>
</organism>